<dbReference type="InterPro" id="IPR018484">
    <property type="entry name" value="FGGY_N"/>
</dbReference>
<dbReference type="InterPro" id="IPR049382">
    <property type="entry name" value="FGGY_C_2"/>
</dbReference>
<dbReference type="Gene3D" id="3.30.420.40">
    <property type="match status" value="3"/>
</dbReference>
<keyword evidence="2" id="KW-0808">Transferase</keyword>
<dbReference type="EMBL" id="JACIEN010000004">
    <property type="protein sequence ID" value="MBB4018651.1"/>
    <property type="molecule type" value="Genomic_DNA"/>
</dbReference>
<evidence type="ECO:0000256" key="2">
    <source>
        <dbReference type="ARBA" id="ARBA00022679"/>
    </source>
</evidence>
<comment type="similarity">
    <text evidence="1">Belongs to the FGGY kinase family.</text>
</comment>
<name>A0A840BYN4_9HYPH</name>
<dbReference type="SUPFAM" id="SSF53067">
    <property type="entry name" value="Actin-like ATPase domain"/>
    <property type="match status" value="2"/>
</dbReference>
<organism evidence="6 7">
    <name type="scientific">Chelatococcus caeni</name>
    <dbReference type="NCBI Taxonomy" id="1348468"/>
    <lineage>
        <taxon>Bacteria</taxon>
        <taxon>Pseudomonadati</taxon>
        <taxon>Pseudomonadota</taxon>
        <taxon>Alphaproteobacteria</taxon>
        <taxon>Hyphomicrobiales</taxon>
        <taxon>Chelatococcaceae</taxon>
        <taxon>Chelatococcus</taxon>
    </lineage>
</organism>
<protein>
    <submittedName>
        <fullName evidence="6">Sugar (Pentulose or hexulose) kinase</fullName>
    </submittedName>
</protein>
<dbReference type="InterPro" id="IPR043129">
    <property type="entry name" value="ATPase_NBD"/>
</dbReference>
<reference evidence="6 7" key="1">
    <citation type="submission" date="2020-08" db="EMBL/GenBank/DDBJ databases">
        <title>Genomic Encyclopedia of Type Strains, Phase IV (KMG-IV): sequencing the most valuable type-strain genomes for metagenomic binning, comparative biology and taxonomic classification.</title>
        <authorList>
            <person name="Goeker M."/>
        </authorList>
    </citation>
    <scope>NUCLEOTIDE SEQUENCE [LARGE SCALE GENOMIC DNA]</scope>
    <source>
        <strain evidence="6 7">DSM 103737</strain>
    </source>
</reference>
<evidence type="ECO:0000256" key="1">
    <source>
        <dbReference type="ARBA" id="ARBA00009156"/>
    </source>
</evidence>
<dbReference type="PANTHER" id="PTHR43095:SF5">
    <property type="entry name" value="XYLULOSE KINASE"/>
    <property type="match status" value="1"/>
</dbReference>
<keyword evidence="7" id="KW-1185">Reference proteome</keyword>
<keyword evidence="3 6" id="KW-0418">Kinase</keyword>
<evidence type="ECO:0000313" key="6">
    <source>
        <dbReference type="EMBL" id="MBB4018651.1"/>
    </source>
</evidence>
<dbReference type="Pfam" id="PF00370">
    <property type="entry name" value="FGGY_N"/>
    <property type="match status" value="1"/>
</dbReference>
<evidence type="ECO:0000313" key="7">
    <source>
        <dbReference type="Proteomes" id="UP000577362"/>
    </source>
</evidence>
<feature type="domain" description="Carbohydrate kinase FGGY C-terminal" evidence="5">
    <location>
        <begin position="257"/>
        <end position="436"/>
    </location>
</feature>
<evidence type="ECO:0000259" key="5">
    <source>
        <dbReference type="Pfam" id="PF21546"/>
    </source>
</evidence>
<proteinExistence type="inferred from homology"/>
<dbReference type="GO" id="GO:0005975">
    <property type="term" value="P:carbohydrate metabolic process"/>
    <property type="evidence" value="ECO:0007669"/>
    <property type="project" value="InterPro"/>
</dbReference>
<dbReference type="AlphaFoldDB" id="A0A840BYN4"/>
<gene>
    <name evidence="6" type="ORF">GGR16_003698</name>
</gene>
<feature type="domain" description="Carbohydrate kinase FGGY N-terminal" evidence="4">
    <location>
        <begin position="135"/>
        <end position="244"/>
    </location>
</feature>
<evidence type="ECO:0000256" key="3">
    <source>
        <dbReference type="ARBA" id="ARBA00022777"/>
    </source>
</evidence>
<dbReference type="GO" id="GO:0016301">
    <property type="term" value="F:kinase activity"/>
    <property type="evidence" value="ECO:0007669"/>
    <property type="project" value="UniProtKB-KW"/>
</dbReference>
<dbReference type="PANTHER" id="PTHR43095">
    <property type="entry name" value="SUGAR KINASE"/>
    <property type="match status" value="1"/>
</dbReference>
<dbReference type="Pfam" id="PF21546">
    <property type="entry name" value="FGGY_C_2"/>
    <property type="match status" value="1"/>
</dbReference>
<dbReference type="InterPro" id="IPR050406">
    <property type="entry name" value="FGGY_Carb_Kinase"/>
</dbReference>
<dbReference type="Proteomes" id="UP000577362">
    <property type="component" value="Unassembled WGS sequence"/>
</dbReference>
<comment type="caution">
    <text evidence="6">The sequence shown here is derived from an EMBL/GenBank/DDBJ whole genome shotgun (WGS) entry which is preliminary data.</text>
</comment>
<accession>A0A840BYN4</accession>
<dbReference type="RefSeq" id="WP_183317517.1">
    <property type="nucleotide sequence ID" value="NZ_JACIEN010000004.1"/>
</dbReference>
<evidence type="ECO:0000259" key="4">
    <source>
        <dbReference type="Pfam" id="PF00370"/>
    </source>
</evidence>
<dbReference type="CDD" id="cd07772">
    <property type="entry name" value="ASKHA_NBD_FGGY_NaCK-like"/>
    <property type="match status" value="1"/>
</dbReference>
<sequence>MAGMRAGGVVAVFDVGKTNIKLSAVDADGHVLETLSVANPVREGPPWRHHDLAAIRGWLLDGLGTLAKRHALQGFVPVGHGSGGVLALADPDMGDGAALPMIDYEQPLPEDIREAYAPLAGPFFDRGSALMHGATHQARQLFWMEREAPQAVAAARWYLGIPQYWAWVMSGVAVSEASVLGAQSHLWNVPERRWAAIVHARGWERLMPPFARAWEAVGPIRPALAARHGLPQDLAIFAGGHDSSVNYYRYQAAGLREASVVSTGTWIVGLSGGTPLARLDEHRGMTCNSDVFGAPLGGVLSMGGREFAAIAGSDAPAEPVAVETAARLAARGTMAMPSFGDSDSLFPGSAGRGHIRGEPPATPAERKALAVLHCALLTAECLDALGPGRDVVLDGSFVREPLYPALVAAFAPDRRVRFSLDAYGVAAGAALLAGHGERSQPAPVDLSEAGPLPPVFIAYAERWREAVRRDALAAPTS</sequence>